<name>A0A143WS32_9ENTR</name>
<sequence length="79" mass="9499">MILSCIYPNFNKPMLLRVICFYWIVYECTLLSANLNHNVYKIHYSCIKFIDQSRFGNKILDDLRYLENMVPNKIGYIEK</sequence>
<dbReference type="AlphaFoldDB" id="A0A143WS32"/>
<gene>
    <name evidence="1" type="ORF">MHIR_DE00203</name>
</gene>
<accession>A0A143WS32</accession>
<reference evidence="2" key="1">
    <citation type="submission" date="2016-01" db="EMBL/GenBank/DDBJ databases">
        <authorList>
            <person name="Husnik F."/>
        </authorList>
    </citation>
    <scope>NUCLEOTIDE SEQUENCE [LARGE SCALE GENOMIC DNA]</scope>
</reference>
<dbReference type="Proteomes" id="UP000095322">
    <property type="component" value="Chromosome I"/>
</dbReference>
<organism evidence="1 2">
    <name type="scientific">Candidatus Doolittlea endobia</name>
    <dbReference type="NCBI Taxonomy" id="1778262"/>
    <lineage>
        <taxon>Bacteria</taxon>
        <taxon>Pseudomonadati</taxon>
        <taxon>Pseudomonadota</taxon>
        <taxon>Gammaproteobacteria</taxon>
        <taxon>Enterobacterales</taxon>
        <taxon>Enterobacteriaceae</taxon>
        <taxon>Candidatus Doolittlea</taxon>
    </lineage>
</organism>
<dbReference type="EMBL" id="LN999833">
    <property type="protein sequence ID" value="CUX96528.1"/>
    <property type="molecule type" value="Genomic_DNA"/>
</dbReference>
<keyword evidence="2" id="KW-1185">Reference proteome</keyword>
<protein>
    <submittedName>
        <fullName evidence="1">Uncharacterized protein</fullName>
    </submittedName>
</protein>
<dbReference type="KEGG" id="den:MHIR_DE00203"/>
<evidence type="ECO:0000313" key="1">
    <source>
        <dbReference type="EMBL" id="CUX96528.1"/>
    </source>
</evidence>
<evidence type="ECO:0000313" key="2">
    <source>
        <dbReference type="Proteomes" id="UP000095322"/>
    </source>
</evidence>
<proteinExistence type="predicted"/>